<sequence>MMWKQIPREKKKELVERIQSYFYDERDEEIGELAAENFLHFIMSDIGPTLYNAGISDAISMTEQKWMSIEQDLEALKKSEVGR</sequence>
<name>A0A4U1MIH2_9BACL</name>
<reference evidence="1 2" key="1">
    <citation type="submission" date="2019-04" db="EMBL/GenBank/DDBJ databases">
        <title>Genome sequence of Bacillus hwajinpoensis strain Y2.</title>
        <authorList>
            <person name="Fair J.L."/>
            <person name="Maclea K.S."/>
        </authorList>
    </citation>
    <scope>NUCLEOTIDE SEQUENCE [LARGE SCALE GENOMIC DNA]</scope>
    <source>
        <strain evidence="1 2">Y2</strain>
    </source>
</reference>
<dbReference type="EMBL" id="SWFM01000002">
    <property type="protein sequence ID" value="TKD70587.1"/>
    <property type="molecule type" value="Genomic_DNA"/>
</dbReference>
<proteinExistence type="predicted"/>
<dbReference type="Proteomes" id="UP000310541">
    <property type="component" value="Unassembled WGS sequence"/>
</dbReference>
<comment type="caution">
    <text evidence="1">The sequence shown here is derived from an EMBL/GenBank/DDBJ whole genome shotgun (WGS) entry which is preliminary data.</text>
</comment>
<accession>A0A4U1MIH2</accession>
<gene>
    <name evidence="1" type="ORF">FBF83_08110</name>
</gene>
<evidence type="ECO:0000313" key="2">
    <source>
        <dbReference type="Proteomes" id="UP000310541"/>
    </source>
</evidence>
<dbReference type="AlphaFoldDB" id="A0A4U1MIH2"/>
<protein>
    <submittedName>
        <fullName evidence="1">DUF2164 domain-containing protein</fullName>
    </submittedName>
</protein>
<dbReference type="Pfam" id="PF09932">
    <property type="entry name" value="DUF2164"/>
    <property type="match status" value="1"/>
</dbReference>
<dbReference type="OrthoDB" id="573733at2"/>
<organism evidence="1 2">
    <name type="scientific">Guptibacillus hwajinpoensis</name>
    <dbReference type="NCBI Taxonomy" id="208199"/>
    <lineage>
        <taxon>Bacteria</taxon>
        <taxon>Bacillati</taxon>
        <taxon>Bacillota</taxon>
        <taxon>Bacilli</taxon>
        <taxon>Bacillales</taxon>
        <taxon>Guptibacillaceae</taxon>
        <taxon>Guptibacillus</taxon>
    </lineage>
</organism>
<evidence type="ECO:0000313" key="1">
    <source>
        <dbReference type="EMBL" id="TKD70587.1"/>
    </source>
</evidence>
<dbReference type="InterPro" id="IPR018680">
    <property type="entry name" value="DUF2164"/>
</dbReference>